<dbReference type="PANTHER" id="PTHR31885:SF6">
    <property type="entry name" value="GH04784P"/>
    <property type="match status" value="1"/>
</dbReference>
<dbReference type="OrthoDB" id="5592477at2"/>
<feature type="transmembrane region" description="Helical" evidence="6">
    <location>
        <begin position="134"/>
        <end position="152"/>
    </location>
</feature>
<dbReference type="Pfam" id="PF07947">
    <property type="entry name" value="YhhN"/>
    <property type="match status" value="1"/>
</dbReference>
<keyword evidence="3 6" id="KW-0812">Transmembrane</keyword>
<dbReference type="EMBL" id="FOLO01000008">
    <property type="protein sequence ID" value="SFC38690.1"/>
    <property type="molecule type" value="Genomic_DNA"/>
</dbReference>
<accession>A0A1I1IZP1</accession>
<dbReference type="GO" id="GO:0016020">
    <property type="term" value="C:membrane"/>
    <property type="evidence" value="ECO:0007669"/>
    <property type="project" value="UniProtKB-SubCell"/>
</dbReference>
<keyword evidence="4 6" id="KW-1133">Transmembrane helix</keyword>
<feature type="transmembrane region" description="Helical" evidence="6">
    <location>
        <begin position="28"/>
        <end position="46"/>
    </location>
</feature>
<reference evidence="7 8" key="1">
    <citation type="submission" date="2016-10" db="EMBL/GenBank/DDBJ databases">
        <authorList>
            <person name="de Groot N.N."/>
        </authorList>
    </citation>
    <scope>NUCLEOTIDE SEQUENCE [LARGE SCALE GENOMIC DNA]</scope>
    <source>
        <strain evidence="7 8">DSM 6059</strain>
    </source>
</reference>
<name>A0A1I1IZP1_9GAMM</name>
<feature type="transmembrane region" description="Helical" evidence="6">
    <location>
        <begin position="53"/>
        <end position="72"/>
    </location>
</feature>
<evidence type="ECO:0000256" key="2">
    <source>
        <dbReference type="ARBA" id="ARBA00007375"/>
    </source>
</evidence>
<dbReference type="PANTHER" id="PTHR31885">
    <property type="entry name" value="GH04784P"/>
    <property type="match status" value="1"/>
</dbReference>
<keyword evidence="5 6" id="KW-0472">Membrane</keyword>
<dbReference type="InterPro" id="IPR012506">
    <property type="entry name" value="TMEM86B-like"/>
</dbReference>
<organism evidence="7 8">
    <name type="scientific">Pseudoalteromonas denitrificans DSM 6059</name>
    <dbReference type="NCBI Taxonomy" id="1123010"/>
    <lineage>
        <taxon>Bacteria</taxon>
        <taxon>Pseudomonadati</taxon>
        <taxon>Pseudomonadota</taxon>
        <taxon>Gammaproteobacteria</taxon>
        <taxon>Alteromonadales</taxon>
        <taxon>Pseudoalteromonadaceae</taxon>
        <taxon>Pseudoalteromonas</taxon>
    </lineage>
</organism>
<dbReference type="RefSeq" id="WP_091982493.1">
    <property type="nucleotide sequence ID" value="NZ_FOLO01000008.1"/>
</dbReference>
<evidence type="ECO:0000256" key="1">
    <source>
        <dbReference type="ARBA" id="ARBA00004141"/>
    </source>
</evidence>
<comment type="similarity">
    <text evidence="2">Belongs to the TMEM86 family.</text>
</comment>
<dbReference type="STRING" id="1123010.SAMN02745724_01577"/>
<evidence type="ECO:0000256" key="3">
    <source>
        <dbReference type="ARBA" id="ARBA00022692"/>
    </source>
</evidence>
<dbReference type="AlphaFoldDB" id="A0A1I1IZP1"/>
<evidence type="ECO:0000256" key="6">
    <source>
        <dbReference type="SAM" id="Phobius"/>
    </source>
</evidence>
<proteinExistence type="inferred from homology"/>
<keyword evidence="8" id="KW-1185">Reference proteome</keyword>
<feature type="transmembrane region" description="Helical" evidence="6">
    <location>
        <begin position="104"/>
        <end position="122"/>
    </location>
</feature>
<protein>
    <submittedName>
        <fullName evidence="7">Uncharacterized membrane protein YhhN</fullName>
    </submittedName>
</protein>
<sequence>MLSFIILISLSGLCHIIADHYNKTFACYILKPLTTLTIMSFAFYLSNFQLNHYALLIVLGLGFSLLGDIFLMLKSDKFMQGLVSFLIAHIFYIMAFLDSAEINLNLYALIPVALIGIIYLKILLPKTASLKIPVLVYALILQAMVITADMFYQTTQTTNALMVLIGAIWFMLSDSILAFARFVKTFKGAQMAVLSTYYIAQTFIVLSLQ</sequence>
<dbReference type="Proteomes" id="UP000198862">
    <property type="component" value="Unassembled WGS sequence"/>
</dbReference>
<evidence type="ECO:0000256" key="5">
    <source>
        <dbReference type="ARBA" id="ARBA00023136"/>
    </source>
</evidence>
<evidence type="ECO:0000313" key="8">
    <source>
        <dbReference type="Proteomes" id="UP000198862"/>
    </source>
</evidence>
<evidence type="ECO:0000256" key="4">
    <source>
        <dbReference type="ARBA" id="ARBA00022989"/>
    </source>
</evidence>
<feature type="transmembrane region" description="Helical" evidence="6">
    <location>
        <begin position="159"/>
        <end position="183"/>
    </location>
</feature>
<feature type="transmembrane region" description="Helical" evidence="6">
    <location>
        <begin position="78"/>
        <end position="97"/>
    </location>
</feature>
<dbReference type="GO" id="GO:0016787">
    <property type="term" value="F:hydrolase activity"/>
    <property type="evidence" value="ECO:0007669"/>
    <property type="project" value="TreeGrafter"/>
</dbReference>
<evidence type="ECO:0000313" key="7">
    <source>
        <dbReference type="EMBL" id="SFC38690.1"/>
    </source>
</evidence>
<comment type="subcellular location">
    <subcellularLocation>
        <location evidence="1">Membrane</location>
        <topology evidence="1">Multi-pass membrane protein</topology>
    </subcellularLocation>
</comment>
<gene>
    <name evidence="7" type="ORF">SAMN02745724_01577</name>
</gene>